<feature type="region of interest" description="Disordered" evidence="4">
    <location>
        <begin position="902"/>
        <end position="943"/>
    </location>
</feature>
<feature type="compositionally biased region" description="Basic and acidic residues" evidence="4">
    <location>
        <begin position="379"/>
        <end position="412"/>
    </location>
</feature>
<dbReference type="Gene3D" id="1.25.40.180">
    <property type="match status" value="3"/>
</dbReference>
<dbReference type="Pfam" id="PF04050">
    <property type="entry name" value="Upf2"/>
    <property type="match status" value="1"/>
</dbReference>
<evidence type="ECO:0000313" key="7">
    <source>
        <dbReference type="Proteomes" id="UP001448207"/>
    </source>
</evidence>
<dbReference type="InterPro" id="IPR016024">
    <property type="entry name" value="ARM-type_fold"/>
</dbReference>
<feature type="region of interest" description="Disordered" evidence="4">
    <location>
        <begin position="1010"/>
        <end position="1034"/>
    </location>
</feature>
<feature type="compositionally biased region" description="Acidic residues" evidence="4">
    <location>
        <begin position="413"/>
        <end position="437"/>
    </location>
</feature>
<feature type="domain" description="MIF4G" evidence="5">
    <location>
        <begin position="667"/>
        <end position="875"/>
    </location>
</feature>
<dbReference type="InterPro" id="IPR003890">
    <property type="entry name" value="MIF4G-like_typ-3"/>
</dbReference>
<dbReference type="Proteomes" id="UP001448207">
    <property type="component" value="Unassembled WGS sequence"/>
</dbReference>
<organism evidence="6 7">
    <name type="scientific">Phycomyces blakesleeanus</name>
    <dbReference type="NCBI Taxonomy" id="4837"/>
    <lineage>
        <taxon>Eukaryota</taxon>
        <taxon>Fungi</taxon>
        <taxon>Fungi incertae sedis</taxon>
        <taxon>Mucoromycota</taxon>
        <taxon>Mucoromycotina</taxon>
        <taxon>Mucoromycetes</taxon>
        <taxon>Mucorales</taxon>
        <taxon>Phycomycetaceae</taxon>
        <taxon>Phycomyces</taxon>
    </lineage>
</organism>
<evidence type="ECO:0000259" key="5">
    <source>
        <dbReference type="SMART" id="SM00543"/>
    </source>
</evidence>
<evidence type="ECO:0000313" key="6">
    <source>
        <dbReference type="EMBL" id="KAL0085404.1"/>
    </source>
</evidence>
<feature type="domain" description="MIF4G" evidence="5">
    <location>
        <begin position="460"/>
        <end position="652"/>
    </location>
</feature>
<evidence type="ECO:0000256" key="1">
    <source>
        <dbReference type="ARBA" id="ARBA00004496"/>
    </source>
</evidence>
<keyword evidence="3" id="KW-0175">Coiled coil</keyword>
<protein>
    <submittedName>
        <fullName evidence="6">Armadillo-type protein</fullName>
    </submittedName>
</protein>
<dbReference type="InterPro" id="IPR039762">
    <property type="entry name" value="Nmd2/UPF2"/>
</dbReference>
<reference evidence="6 7" key="1">
    <citation type="submission" date="2024-04" db="EMBL/GenBank/DDBJ databases">
        <title>Symmetric and asymmetric DNA N6-adenine methylation regulates different biological responses in Mucorales.</title>
        <authorList>
            <consortium name="Lawrence Berkeley National Laboratory"/>
            <person name="Lax C."/>
            <person name="Mondo S.J."/>
            <person name="Osorio-Concepcion M."/>
            <person name="Muszewska A."/>
            <person name="Corrochano-Luque M."/>
            <person name="Gutierrez G."/>
            <person name="Riley R."/>
            <person name="Lipzen A."/>
            <person name="Guo J."/>
            <person name="Hundley H."/>
            <person name="Amirebrahimi M."/>
            <person name="Ng V."/>
            <person name="Lorenzo-Gutierrez D."/>
            <person name="Binder U."/>
            <person name="Yang J."/>
            <person name="Song Y."/>
            <person name="Canovas D."/>
            <person name="Navarro E."/>
            <person name="Freitag M."/>
            <person name="Gabaldon T."/>
            <person name="Grigoriev I.V."/>
            <person name="Corrochano L.M."/>
            <person name="Nicolas F.E."/>
            <person name="Garre V."/>
        </authorList>
    </citation>
    <scope>NUCLEOTIDE SEQUENCE [LARGE SCALE GENOMIC DNA]</scope>
    <source>
        <strain evidence="6 7">L51</strain>
    </source>
</reference>
<gene>
    <name evidence="6" type="ORF">J3Q64DRAFT_1809591</name>
</gene>
<comment type="subcellular location">
    <subcellularLocation>
        <location evidence="1">Cytoplasm</location>
    </subcellularLocation>
</comment>
<dbReference type="SMART" id="SM00543">
    <property type="entry name" value="MIF4G"/>
    <property type="match status" value="2"/>
</dbReference>
<comment type="caution">
    <text evidence="6">The sequence shown here is derived from an EMBL/GenBank/DDBJ whole genome shotgun (WGS) entry which is preliminary data.</text>
</comment>
<keyword evidence="7" id="KW-1185">Reference proteome</keyword>
<evidence type="ECO:0000256" key="3">
    <source>
        <dbReference type="SAM" id="Coils"/>
    </source>
</evidence>
<proteinExistence type="predicted"/>
<dbReference type="Pfam" id="PF02854">
    <property type="entry name" value="MIF4G"/>
    <property type="match status" value="2"/>
</dbReference>
<dbReference type="Gene3D" id="4.10.80.160">
    <property type="match status" value="1"/>
</dbReference>
<dbReference type="PANTHER" id="PTHR12839:SF7">
    <property type="entry name" value="REGULATOR OF NONSENSE TRANSCRIPTS 2"/>
    <property type="match status" value="1"/>
</dbReference>
<feature type="region of interest" description="Disordered" evidence="4">
    <location>
        <begin position="217"/>
        <end position="240"/>
    </location>
</feature>
<dbReference type="InterPro" id="IPR007193">
    <property type="entry name" value="Upf2/Nmd2_C"/>
</dbReference>
<feature type="compositionally biased region" description="Basic and acidic residues" evidence="4">
    <location>
        <begin position="1010"/>
        <end position="1026"/>
    </location>
</feature>
<feature type="region of interest" description="Disordered" evidence="4">
    <location>
        <begin position="371"/>
        <end position="450"/>
    </location>
</feature>
<evidence type="ECO:0000256" key="4">
    <source>
        <dbReference type="SAM" id="MobiDB-lite"/>
    </source>
</evidence>
<keyword evidence="2" id="KW-0963">Cytoplasm</keyword>
<sequence length="1119" mass="126630">MNVGEGTRGLKSDTDSSQQLLNDIKKLSLEKYISEIVGSVLEGMAKCKNSTDISACAEVVSALHQRFPDTFTLLLTFGLFKILQLPTKQHLSTLTPEQREKEETSRILRQRTYLRIAVELWLVGVLRNVEDGIPSLASANLEGVEAPRDGVAGMIGSSKEKKRDDKEIEKDSKAGGFVYRVLKDLLGTDMVQHTNIQLAASFLKNFGQEILGIVPRKQRAAEQHNDEEKGAEEGSDAVTAGGLVVKETGNSAVTPENRALIKDLLDQYYRSVAKHLLKEHTYIKRMDSRNHETLFSRGELSEETKKNLAESLDVEMPDLPEDDNEAKVSIVSSGNNNAFADGKENNGNGAFEDEDARKFYEDLPDLRVLVPGVFLESQPPKKNDDEKTTEETEEAEKAEVEIESKDDEKDSSTEDQDTSLEGAEETGQDDTEEDDVDPSTIVDKSISGDKDEAGVKPTHLAVVDALLARLPTLANRDLIDGAAVEFCYVNSKTARKRLVKTLLGVPRQRVDLLPYYARLIAVLNNYYPDIGETVVAALEHEFKGLQRKKTQDLLESRVKNIRFISELTKFKVAPAHTIFHMFKVALDDFSNQNVDVVCNLLETCGRFLLKSPETNQRMATMLETVMRKKTVQHLDNRQSMMVENAYYQASPPDRDATIKKERPPMELYIRKLAYIDLNKKSLDKVLKQMRKLHWEDPNIRHILYKIFQKIWKVKYGNIHLIAILASGLSRYHSDFGMQLVDSVIEEIRVGLEQNIFKHNQRRIAVAKYLGELYNYRMVDSPIIFDTLYTIVTLGHEYGRPARDRFCPMDAPNDFFRIRLCCTLLDTCGMCFDRGSSKTKLDNFLAFFQMYILSKLKPPMDVDFMVTDTLEMLRPQLQIFTSYEEANEAVDRMLLDQLKSVQGSDGKVQDDGFEESELSESSSDEGEDDDRMASRDLEDDREDVYDEVIGNDGDEDVVVLKHKEEPISTEDDDEFEREFSKMMSESIESRKFEKKSLILDVPIPMNLRGAQDRRTASQARANEDDSHMSFTLLTKKGNRQQVKVMEVPSDSVLAVSTRSKQEAEREEQQQLKQLVLNYEEREEAAARQAAIEERAKLRGSFRGKRVLHLGGGGAGGQAYG</sequence>
<dbReference type="EMBL" id="JBCLYO010000010">
    <property type="protein sequence ID" value="KAL0085404.1"/>
    <property type="molecule type" value="Genomic_DNA"/>
</dbReference>
<feature type="coiled-coil region" evidence="3">
    <location>
        <begin position="1060"/>
        <end position="1087"/>
    </location>
</feature>
<feature type="compositionally biased region" description="Acidic residues" evidence="4">
    <location>
        <begin position="910"/>
        <end position="929"/>
    </location>
</feature>
<accession>A0ABR3AYB2</accession>
<dbReference type="SUPFAM" id="SSF48371">
    <property type="entry name" value="ARM repeat"/>
    <property type="match status" value="2"/>
</dbReference>
<name>A0ABR3AYB2_PHYBL</name>
<dbReference type="PANTHER" id="PTHR12839">
    <property type="entry name" value="NONSENSE-MEDIATED MRNA DECAY PROTEIN 2 UP-FRAMESHIFT SUPPRESSOR 2"/>
    <property type="match status" value="1"/>
</dbReference>
<feature type="compositionally biased region" description="Basic and acidic residues" evidence="4">
    <location>
        <begin position="219"/>
        <end position="232"/>
    </location>
</feature>
<evidence type="ECO:0000256" key="2">
    <source>
        <dbReference type="ARBA" id="ARBA00022490"/>
    </source>
</evidence>